<dbReference type="CDD" id="cd00448">
    <property type="entry name" value="YjgF_YER057c_UK114_family"/>
    <property type="match status" value="1"/>
</dbReference>
<organism evidence="1 2">
    <name type="scientific">Virgibacillus halodenitrificans</name>
    <name type="common">Bacillus halodenitrificans</name>
    <dbReference type="NCBI Taxonomy" id="1482"/>
    <lineage>
        <taxon>Bacteria</taxon>
        <taxon>Bacillati</taxon>
        <taxon>Bacillota</taxon>
        <taxon>Bacilli</taxon>
        <taxon>Bacillales</taxon>
        <taxon>Bacillaceae</taxon>
        <taxon>Virgibacillus</taxon>
    </lineage>
</organism>
<dbReference type="InterPro" id="IPR006175">
    <property type="entry name" value="YjgF/YER057c/UK114"/>
</dbReference>
<evidence type="ECO:0000313" key="2">
    <source>
        <dbReference type="Proteomes" id="UP000182945"/>
    </source>
</evidence>
<gene>
    <name evidence="1" type="ORF">BME96_14105</name>
</gene>
<dbReference type="GO" id="GO:0005829">
    <property type="term" value="C:cytosol"/>
    <property type="evidence" value="ECO:0007669"/>
    <property type="project" value="TreeGrafter"/>
</dbReference>
<dbReference type="Proteomes" id="UP000182945">
    <property type="component" value="Chromosome"/>
</dbReference>
<evidence type="ECO:0000313" key="1">
    <source>
        <dbReference type="EMBL" id="APC50278.1"/>
    </source>
</evidence>
<name>A0AAC9J2Z6_VIRHA</name>
<dbReference type="GeneID" id="71515542"/>
<protein>
    <submittedName>
        <fullName evidence="1">Translation initiation inhibitor</fullName>
    </submittedName>
</protein>
<accession>A0AAC9J2Z6</accession>
<reference evidence="1 2" key="1">
    <citation type="submission" date="2016-11" db="EMBL/GenBank/DDBJ databases">
        <title>Complete genome sequencing of Virgibacillus halodenitrificans PDB-F2.</title>
        <authorList>
            <person name="Sun Z."/>
            <person name="Zhou Y."/>
            <person name="Li H."/>
        </authorList>
    </citation>
    <scope>NUCLEOTIDE SEQUENCE [LARGE SCALE GENOMIC DNA]</scope>
    <source>
        <strain evidence="1 2">PDB-F2</strain>
    </source>
</reference>
<dbReference type="PANTHER" id="PTHR11803">
    <property type="entry name" value="2-IMINOBUTANOATE/2-IMINOPROPANOATE DEAMINASE RIDA"/>
    <property type="match status" value="1"/>
</dbReference>
<dbReference type="AlphaFoldDB" id="A0AAC9J2Z6"/>
<dbReference type="RefSeq" id="WP_071650016.1">
    <property type="nucleotide sequence ID" value="NZ_CP017962.1"/>
</dbReference>
<dbReference type="EMBL" id="CP017962">
    <property type="protein sequence ID" value="APC50278.1"/>
    <property type="molecule type" value="Genomic_DNA"/>
</dbReference>
<dbReference type="InterPro" id="IPR035959">
    <property type="entry name" value="RutC-like_sf"/>
</dbReference>
<dbReference type="GO" id="GO:0019239">
    <property type="term" value="F:deaminase activity"/>
    <property type="evidence" value="ECO:0007669"/>
    <property type="project" value="TreeGrafter"/>
</dbReference>
<dbReference type="Pfam" id="PF01042">
    <property type="entry name" value="Ribonuc_L-PSP"/>
    <property type="match status" value="1"/>
</dbReference>
<dbReference type="KEGG" id="vhl:BME96_14105"/>
<sequence>MKEQIFSEHAPCPTVPYSQGIKFGDFIFVSGQDGYQSNGSLKGNTVAEQTDAALTNIKNILREKGADLEDIVHMTCHLSELTESNVHEFNRVYESFFKSIEVKPTRITVGSQLLGVKVEITAIASMV</sequence>
<dbReference type="SUPFAM" id="SSF55298">
    <property type="entry name" value="YjgF-like"/>
    <property type="match status" value="1"/>
</dbReference>
<dbReference type="Gene3D" id="3.30.1330.40">
    <property type="entry name" value="RutC-like"/>
    <property type="match status" value="1"/>
</dbReference>
<proteinExistence type="predicted"/>
<dbReference type="PANTHER" id="PTHR11803:SF39">
    <property type="entry name" value="2-IMINOBUTANOATE_2-IMINOPROPANOATE DEAMINASE"/>
    <property type="match status" value="1"/>
</dbReference>